<evidence type="ECO:0000313" key="1">
    <source>
        <dbReference type="EMBL" id="CAB3256724.1"/>
    </source>
</evidence>
<dbReference type="AlphaFoldDB" id="A0A8S1BDZ0"/>
<evidence type="ECO:0000313" key="2">
    <source>
        <dbReference type="Proteomes" id="UP000494106"/>
    </source>
</evidence>
<protein>
    <submittedName>
        <fullName evidence="1">Uncharacterized protein</fullName>
    </submittedName>
</protein>
<accession>A0A8S1BDZ0</accession>
<name>A0A8S1BDZ0_ARCPL</name>
<organism evidence="1 2">
    <name type="scientific">Arctia plantaginis</name>
    <name type="common">Wood tiger moth</name>
    <name type="synonym">Phalaena plantaginis</name>
    <dbReference type="NCBI Taxonomy" id="874455"/>
    <lineage>
        <taxon>Eukaryota</taxon>
        <taxon>Metazoa</taxon>
        <taxon>Ecdysozoa</taxon>
        <taxon>Arthropoda</taxon>
        <taxon>Hexapoda</taxon>
        <taxon>Insecta</taxon>
        <taxon>Pterygota</taxon>
        <taxon>Neoptera</taxon>
        <taxon>Endopterygota</taxon>
        <taxon>Lepidoptera</taxon>
        <taxon>Glossata</taxon>
        <taxon>Ditrysia</taxon>
        <taxon>Noctuoidea</taxon>
        <taxon>Erebidae</taxon>
        <taxon>Arctiinae</taxon>
        <taxon>Arctia</taxon>
    </lineage>
</organism>
<sequence length="72" mass="8137">MFKIDEFSSPFEVLIQEAEWRGISLLVNRAEKQVATMRRSHWRGGQRAKALAACALKPEALTFQQALSSPFS</sequence>
<comment type="caution">
    <text evidence="1">The sequence shown here is derived from an EMBL/GenBank/DDBJ whole genome shotgun (WGS) entry which is preliminary data.</text>
</comment>
<proteinExistence type="predicted"/>
<dbReference type="Proteomes" id="UP000494106">
    <property type="component" value="Unassembled WGS sequence"/>
</dbReference>
<keyword evidence="2" id="KW-1185">Reference proteome</keyword>
<gene>
    <name evidence="1" type="ORF">APLA_LOCUS15518</name>
</gene>
<dbReference type="EMBL" id="CADEBC010000587">
    <property type="protein sequence ID" value="CAB3256724.1"/>
    <property type="molecule type" value="Genomic_DNA"/>
</dbReference>
<reference evidence="1 2" key="1">
    <citation type="submission" date="2020-04" db="EMBL/GenBank/DDBJ databases">
        <authorList>
            <person name="Wallbank WR R."/>
            <person name="Pardo Diaz C."/>
            <person name="Kozak K."/>
            <person name="Martin S."/>
            <person name="Jiggins C."/>
            <person name="Moest M."/>
            <person name="Warren A I."/>
            <person name="Byers J.R.P. K."/>
            <person name="Montejo-Kovacevich G."/>
            <person name="Yen C E."/>
        </authorList>
    </citation>
    <scope>NUCLEOTIDE SEQUENCE [LARGE SCALE GENOMIC DNA]</scope>
</reference>